<protein>
    <submittedName>
        <fullName evidence="1">Uncharacterized protein</fullName>
    </submittedName>
</protein>
<keyword evidence="2" id="KW-1185">Reference proteome</keyword>
<dbReference type="AlphaFoldDB" id="A0A9E8SQV0"/>
<gene>
    <name evidence="1" type="ORF">ON006_05760</name>
</gene>
<dbReference type="EMBL" id="CP112998">
    <property type="protein sequence ID" value="WAC13457.1"/>
    <property type="molecule type" value="Genomic_DNA"/>
</dbReference>
<evidence type="ECO:0000313" key="1">
    <source>
        <dbReference type="EMBL" id="WAC13457.1"/>
    </source>
</evidence>
<dbReference type="KEGG" id="dpf:ON006_05760"/>
<proteinExistence type="predicted"/>
<organism evidence="1 2">
    <name type="scientific">Dyadobacter pollutisoli</name>
    <dbReference type="NCBI Taxonomy" id="2910158"/>
    <lineage>
        <taxon>Bacteria</taxon>
        <taxon>Pseudomonadati</taxon>
        <taxon>Bacteroidota</taxon>
        <taxon>Cytophagia</taxon>
        <taxon>Cytophagales</taxon>
        <taxon>Spirosomataceae</taxon>
        <taxon>Dyadobacter</taxon>
    </lineage>
</organism>
<dbReference type="Proteomes" id="UP001164653">
    <property type="component" value="Chromosome"/>
</dbReference>
<evidence type="ECO:0000313" key="2">
    <source>
        <dbReference type="Proteomes" id="UP001164653"/>
    </source>
</evidence>
<dbReference type="RefSeq" id="WP_244819432.1">
    <property type="nucleotide sequence ID" value="NZ_CP112998.1"/>
</dbReference>
<sequence length="50" mass="5397">MATLLCLSGGLLTFNDTERKKVMTDGADAVSKENLIDLDIAVRAFALSMH</sequence>
<reference evidence="1" key="1">
    <citation type="submission" date="2022-11" db="EMBL/GenBank/DDBJ databases">
        <title>Dyadobacter pollutisoli sp. nov., isolated from plastic dumped soil.</title>
        <authorList>
            <person name="Kim J.M."/>
            <person name="Kim K.R."/>
            <person name="Lee J.K."/>
            <person name="Hao L."/>
            <person name="Jeon C.O."/>
        </authorList>
    </citation>
    <scope>NUCLEOTIDE SEQUENCE</scope>
    <source>
        <strain evidence="1">U1</strain>
    </source>
</reference>
<name>A0A9E8SQV0_9BACT</name>
<accession>A0A9E8SQV0</accession>